<feature type="compositionally biased region" description="Basic and acidic residues" evidence="1">
    <location>
        <begin position="177"/>
        <end position="200"/>
    </location>
</feature>
<protein>
    <submittedName>
        <fullName evidence="2">Uncharacterized protein</fullName>
    </submittedName>
</protein>
<dbReference type="AlphaFoldDB" id="A0AAW2KP56"/>
<dbReference type="PANTHER" id="PTHR35277">
    <property type="entry name" value="OS09G0363700 PROTEIN"/>
    <property type="match status" value="1"/>
</dbReference>
<dbReference type="EMBL" id="JACGWJ010000027">
    <property type="protein sequence ID" value="KAL0308479.1"/>
    <property type="molecule type" value="Genomic_DNA"/>
</dbReference>
<accession>A0AAW2KP56</accession>
<dbReference type="PANTHER" id="PTHR35277:SF10">
    <property type="entry name" value="OS09G0363700 PROTEIN"/>
    <property type="match status" value="1"/>
</dbReference>
<name>A0AAW2KP56_SESRA</name>
<feature type="compositionally biased region" description="Basic and acidic residues" evidence="1">
    <location>
        <begin position="86"/>
        <end position="119"/>
    </location>
</feature>
<evidence type="ECO:0000256" key="1">
    <source>
        <dbReference type="SAM" id="MobiDB-lite"/>
    </source>
</evidence>
<feature type="compositionally biased region" description="Basic residues" evidence="1">
    <location>
        <begin position="38"/>
        <end position="47"/>
    </location>
</feature>
<organism evidence="2">
    <name type="scientific">Sesamum radiatum</name>
    <name type="common">Black benniseed</name>
    <dbReference type="NCBI Taxonomy" id="300843"/>
    <lineage>
        <taxon>Eukaryota</taxon>
        <taxon>Viridiplantae</taxon>
        <taxon>Streptophyta</taxon>
        <taxon>Embryophyta</taxon>
        <taxon>Tracheophyta</taxon>
        <taxon>Spermatophyta</taxon>
        <taxon>Magnoliopsida</taxon>
        <taxon>eudicotyledons</taxon>
        <taxon>Gunneridae</taxon>
        <taxon>Pentapetalae</taxon>
        <taxon>asterids</taxon>
        <taxon>lamiids</taxon>
        <taxon>Lamiales</taxon>
        <taxon>Pedaliaceae</taxon>
        <taxon>Sesamum</taxon>
    </lineage>
</organism>
<feature type="region of interest" description="Disordered" evidence="1">
    <location>
        <begin position="38"/>
        <end position="63"/>
    </location>
</feature>
<feature type="region of interest" description="Disordered" evidence="1">
    <location>
        <begin position="86"/>
        <end position="243"/>
    </location>
</feature>
<reference evidence="2" key="2">
    <citation type="journal article" date="2024" name="Plant">
        <title>Genomic evolution and insights into agronomic trait innovations of Sesamum species.</title>
        <authorList>
            <person name="Miao H."/>
            <person name="Wang L."/>
            <person name="Qu L."/>
            <person name="Liu H."/>
            <person name="Sun Y."/>
            <person name="Le M."/>
            <person name="Wang Q."/>
            <person name="Wei S."/>
            <person name="Zheng Y."/>
            <person name="Lin W."/>
            <person name="Duan Y."/>
            <person name="Cao H."/>
            <person name="Xiong S."/>
            <person name="Wang X."/>
            <person name="Wei L."/>
            <person name="Li C."/>
            <person name="Ma Q."/>
            <person name="Ju M."/>
            <person name="Zhao R."/>
            <person name="Li G."/>
            <person name="Mu C."/>
            <person name="Tian Q."/>
            <person name="Mei H."/>
            <person name="Zhang T."/>
            <person name="Gao T."/>
            <person name="Zhang H."/>
        </authorList>
    </citation>
    <scope>NUCLEOTIDE SEQUENCE</scope>
    <source>
        <strain evidence="2">G02</strain>
    </source>
</reference>
<comment type="caution">
    <text evidence="2">The sequence shown here is derived from an EMBL/GenBank/DDBJ whole genome shotgun (WGS) entry which is preliminary data.</text>
</comment>
<proteinExistence type="predicted"/>
<gene>
    <name evidence="2" type="ORF">Sradi_5790200</name>
</gene>
<evidence type="ECO:0000313" key="2">
    <source>
        <dbReference type="EMBL" id="KAL0308479.1"/>
    </source>
</evidence>
<feature type="region of interest" description="Disordered" evidence="1">
    <location>
        <begin position="1"/>
        <end position="21"/>
    </location>
</feature>
<sequence length="269" mass="30189">MAEFKPDPSSNSLSGKDVKAPNVFERANEEIVAVLHHEKNRHHHHKETHGSREDIDVNTPMSDVKAPNVFERAKEEIEAIVEAFHAKKESKDDGLPMYRETRENGAKDSLKSKKSDSHPQHHKETHGLRDDIDANTPMSDVKAPNVFERAKEEIEALVEAFHSKKESKSDGSPLYGETRDNGAKDSLKSNKSDSDSEKHVKAPSLTVKAKEETSPKHKPHHKETHGMSDDIDENTPISQVKGPSVFERAKEEIEALIETIHPKKDSADR</sequence>
<reference evidence="2" key="1">
    <citation type="submission" date="2020-06" db="EMBL/GenBank/DDBJ databases">
        <authorList>
            <person name="Li T."/>
            <person name="Hu X."/>
            <person name="Zhang T."/>
            <person name="Song X."/>
            <person name="Zhang H."/>
            <person name="Dai N."/>
            <person name="Sheng W."/>
            <person name="Hou X."/>
            <person name="Wei L."/>
        </authorList>
    </citation>
    <scope>NUCLEOTIDE SEQUENCE</scope>
    <source>
        <strain evidence="2">G02</strain>
        <tissue evidence="2">Leaf</tissue>
    </source>
</reference>